<feature type="domain" description="Rieske" evidence="5">
    <location>
        <begin position="4"/>
        <end position="100"/>
    </location>
</feature>
<dbReference type="InterPro" id="IPR017941">
    <property type="entry name" value="Rieske_2Fe-2S"/>
</dbReference>
<keyword evidence="1" id="KW-0001">2Fe-2S</keyword>
<evidence type="ECO:0000256" key="1">
    <source>
        <dbReference type="ARBA" id="ARBA00022714"/>
    </source>
</evidence>
<name>A0A423PXW3_9GAMM</name>
<evidence type="ECO:0000313" key="7">
    <source>
        <dbReference type="Proteomes" id="UP000283993"/>
    </source>
</evidence>
<evidence type="ECO:0000256" key="4">
    <source>
        <dbReference type="ARBA" id="ARBA00023014"/>
    </source>
</evidence>
<dbReference type="GO" id="GO:0051537">
    <property type="term" value="F:2 iron, 2 sulfur cluster binding"/>
    <property type="evidence" value="ECO:0007669"/>
    <property type="project" value="UniProtKB-KW"/>
</dbReference>
<dbReference type="AlphaFoldDB" id="A0A423PXW3"/>
<dbReference type="SUPFAM" id="SSF50022">
    <property type="entry name" value="ISP domain"/>
    <property type="match status" value="1"/>
</dbReference>
<dbReference type="PROSITE" id="PS51296">
    <property type="entry name" value="RIESKE"/>
    <property type="match status" value="1"/>
</dbReference>
<accession>A0A423PXW3</accession>
<proteinExistence type="predicted"/>
<dbReference type="CDD" id="cd03528">
    <property type="entry name" value="Rieske_RO_ferredoxin"/>
    <property type="match status" value="1"/>
</dbReference>
<evidence type="ECO:0000256" key="3">
    <source>
        <dbReference type="ARBA" id="ARBA00023004"/>
    </source>
</evidence>
<dbReference type="RefSeq" id="WP_123629707.1">
    <property type="nucleotide sequence ID" value="NZ_AYKH01000001.1"/>
</dbReference>
<dbReference type="Proteomes" id="UP000283993">
    <property type="component" value="Unassembled WGS sequence"/>
</dbReference>
<dbReference type="PANTHER" id="PTHR21496:SF23">
    <property type="entry name" value="3-PHENYLPROPIONATE_CINNAMIC ACID DIOXYGENASE FERREDOXIN SUBUNIT"/>
    <property type="match status" value="1"/>
</dbReference>
<keyword evidence="2" id="KW-0479">Metal-binding</keyword>
<evidence type="ECO:0000256" key="2">
    <source>
        <dbReference type="ARBA" id="ARBA00022723"/>
    </source>
</evidence>
<dbReference type="PANTHER" id="PTHR21496">
    <property type="entry name" value="FERREDOXIN-RELATED"/>
    <property type="match status" value="1"/>
</dbReference>
<dbReference type="InterPro" id="IPR036922">
    <property type="entry name" value="Rieske_2Fe-2S_sf"/>
</dbReference>
<keyword evidence="7" id="KW-1185">Reference proteome</keyword>
<comment type="caution">
    <text evidence="6">The sequence shown here is derived from an EMBL/GenBank/DDBJ whole genome shotgun (WGS) entry which is preliminary data.</text>
</comment>
<dbReference type="Pfam" id="PF00355">
    <property type="entry name" value="Rieske"/>
    <property type="match status" value="1"/>
</dbReference>
<keyword evidence="3" id="KW-0408">Iron</keyword>
<protein>
    <submittedName>
        <fullName evidence="6">Ferredoxin</fullName>
    </submittedName>
</protein>
<dbReference type="EMBL" id="AYKH01000001">
    <property type="protein sequence ID" value="ROO30312.1"/>
    <property type="molecule type" value="Genomic_DNA"/>
</dbReference>
<dbReference type="Gene3D" id="2.102.10.10">
    <property type="entry name" value="Rieske [2Fe-2S] iron-sulphur domain"/>
    <property type="match status" value="1"/>
</dbReference>
<sequence>MSDWVDVARDGELKDGQCRVVDVDDTMIAVFYRDGTYYAIEDMCTHDGGELASGDVEGDEVICPRHGARFCIRNGKALTPPAYEDVDSFPTRVQDGMIQVRDDRFD</sequence>
<dbReference type="GO" id="GO:0046872">
    <property type="term" value="F:metal ion binding"/>
    <property type="evidence" value="ECO:0007669"/>
    <property type="project" value="UniProtKB-KW"/>
</dbReference>
<organism evidence="6 7">
    <name type="scientific">Salinisphaera orenii MK-B5</name>
    <dbReference type="NCBI Taxonomy" id="856730"/>
    <lineage>
        <taxon>Bacteria</taxon>
        <taxon>Pseudomonadati</taxon>
        <taxon>Pseudomonadota</taxon>
        <taxon>Gammaproteobacteria</taxon>
        <taxon>Salinisphaerales</taxon>
        <taxon>Salinisphaeraceae</taxon>
        <taxon>Salinisphaera</taxon>
    </lineage>
</organism>
<reference evidence="6 7" key="1">
    <citation type="submission" date="2013-10" db="EMBL/GenBank/DDBJ databases">
        <title>Salinisphaera orenii MK-B5 Genome Sequencing.</title>
        <authorList>
            <person name="Lai Q."/>
            <person name="Li C."/>
            <person name="Shao Z."/>
        </authorList>
    </citation>
    <scope>NUCLEOTIDE SEQUENCE [LARGE SCALE GENOMIC DNA]</scope>
    <source>
        <strain evidence="6 7">MK-B5</strain>
    </source>
</reference>
<evidence type="ECO:0000259" key="5">
    <source>
        <dbReference type="PROSITE" id="PS51296"/>
    </source>
</evidence>
<evidence type="ECO:0000313" key="6">
    <source>
        <dbReference type="EMBL" id="ROO30312.1"/>
    </source>
</evidence>
<gene>
    <name evidence="6" type="ORF">SAOR_00195</name>
</gene>
<keyword evidence="4" id="KW-0411">Iron-sulfur</keyword>